<dbReference type="RefSeq" id="WP_219849215.1">
    <property type="nucleotide sequence ID" value="NZ_CP059491.1"/>
</dbReference>
<dbReference type="KEGG" id="gji:H1R19_12800"/>
<dbReference type="PANTHER" id="PTHR43218">
    <property type="entry name" value="PHOSPHORIBOSYLTRANSFERASE-RELATED"/>
    <property type="match status" value="1"/>
</dbReference>
<keyword evidence="3" id="KW-1185">Reference proteome</keyword>
<dbReference type="Gene3D" id="3.40.50.2020">
    <property type="match status" value="1"/>
</dbReference>
<evidence type="ECO:0000313" key="2">
    <source>
        <dbReference type="EMBL" id="QMS99863.1"/>
    </source>
</evidence>
<keyword evidence="2" id="KW-0808">Transferase</keyword>
<reference evidence="3" key="1">
    <citation type="submission" date="2020-07" db="EMBL/GenBank/DDBJ databases">
        <title>novel species isolated from the respiratory tract of Marmot.</title>
        <authorList>
            <person name="Zhang G."/>
        </authorList>
    </citation>
    <scope>NUCLEOTIDE SEQUENCE [LARGE SCALE GENOMIC DNA]</scope>
    <source>
        <strain evidence="3">686</strain>
    </source>
</reference>
<organism evidence="2 3">
    <name type="scientific">Gordonia jinghuaiqii</name>
    <dbReference type="NCBI Taxonomy" id="2758710"/>
    <lineage>
        <taxon>Bacteria</taxon>
        <taxon>Bacillati</taxon>
        <taxon>Actinomycetota</taxon>
        <taxon>Actinomycetes</taxon>
        <taxon>Mycobacteriales</taxon>
        <taxon>Gordoniaceae</taxon>
        <taxon>Gordonia</taxon>
    </lineage>
</organism>
<dbReference type="Proteomes" id="UP000515663">
    <property type="component" value="Chromosome"/>
</dbReference>
<dbReference type="Pfam" id="PF00156">
    <property type="entry name" value="Pribosyltran"/>
    <property type="match status" value="1"/>
</dbReference>
<accession>A0A7D7QG77</accession>
<dbReference type="InterPro" id="IPR029057">
    <property type="entry name" value="PRTase-like"/>
</dbReference>
<keyword evidence="2" id="KW-0328">Glycosyltransferase</keyword>
<proteinExistence type="predicted"/>
<dbReference type="SUPFAM" id="SSF53271">
    <property type="entry name" value="PRTase-like"/>
    <property type="match status" value="1"/>
</dbReference>
<evidence type="ECO:0000313" key="3">
    <source>
        <dbReference type="Proteomes" id="UP000515663"/>
    </source>
</evidence>
<protein>
    <submittedName>
        <fullName evidence="2">Adenine phosphoribosyltransferase</fullName>
    </submittedName>
</protein>
<feature type="domain" description="Phosphoribosyltransferase" evidence="1">
    <location>
        <begin position="45"/>
        <end position="172"/>
    </location>
</feature>
<sequence>MSAGVYTATIGSQTVELPLIEVAEDLTIALLMTIDHGVAFNQIAGGELAEQIRDADVELVVSAATLGIPVAIEVTRALGLDDYLILQKSNKVHLREALSEPLKSITSDGRQRLLLDPARLGQLDGARVAFVDDVISSGASVNAAITLLERAGAEVVAIGALLTEGDQWREVLGSRSSMVRALGTIPTFPGHQTAE</sequence>
<evidence type="ECO:0000259" key="1">
    <source>
        <dbReference type="Pfam" id="PF00156"/>
    </source>
</evidence>
<dbReference type="GO" id="GO:0016757">
    <property type="term" value="F:glycosyltransferase activity"/>
    <property type="evidence" value="ECO:0007669"/>
    <property type="project" value="UniProtKB-KW"/>
</dbReference>
<dbReference type="PANTHER" id="PTHR43218:SF1">
    <property type="entry name" value="PHOSPHORIBOSYLTRANSFERASE"/>
    <property type="match status" value="1"/>
</dbReference>
<gene>
    <name evidence="2" type="ORF">H1R19_12800</name>
</gene>
<dbReference type="EMBL" id="CP059491">
    <property type="protein sequence ID" value="QMS99863.1"/>
    <property type="molecule type" value="Genomic_DNA"/>
</dbReference>
<dbReference type="InterPro" id="IPR000836">
    <property type="entry name" value="PRTase_dom"/>
</dbReference>
<dbReference type="AlphaFoldDB" id="A0A7D7QG77"/>
<name>A0A7D7QG77_9ACTN</name>
<dbReference type="CDD" id="cd06223">
    <property type="entry name" value="PRTases_typeI"/>
    <property type="match status" value="1"/>
</dbReference>